<dbReference type="PROSITE" id="PS51257">
    <property type="entry name" value="PROKAR_LIPOPROTEIN"/>
    <property type="match status" value="1"/>
</dbReference>
<reference evidence="1" key="1">
    <citation type="submission" date="2016-02" db="EMBL/GenBank/DDBJ databases">
        <title>WGS assembly of Manihot esculenta.</title>
        <authorList>
            <person name="Bredeson J.V."/>
            <person name="Prochnik S.E."/>
            <person name="Lyons J.B."/>
            <person name="Schmutz J."/>
            <person name="Grimwood J."/>
            <person name="Vrebalov J."/>
            <person name="Bart R.S."/>
            <person name="Amuge T."/>
            <person name="Ferguson M.E."/>
            <person name="Green R."/>
            <person name="Putnam N."/>
            <person name="Stites J."/>
            <person name="Rounsley S."/>
            <person name="Rokhsar D.S."/>
        </authorList>
    </citation>
    <scope>NUCLEOTIDE SEQUENCE [LARGE SCALE GENOMIC DNA]</scope>
    <source>
        <tissue evidence="1">Leaf</tissue>
    </source>
</reference>
<organism evidence="1">
    <name type="scientific">Manihot esculenta</name>
    <name type="common">Cassava</name>
    <name type="synonym">Jatropha manihot</name>
    <dbReference type="NCBI Taxonomy" id="3983"/>
    <lineage>
        <taxon>Eukaryota</taxon>
        <taxon>Viridiplantae</taxon>
        <taxon>Streptophyta</taxon>
        <taxon>Embryophyta</taxon>
        <taxon>Tracheophyta</taxon>
        <taxon>Spermatophyta</taxon>
        <taxon>Magnoliopsida</taxon>
        <taxon>eudicotyledons</taxon>
        <taxon>Gunneridae</taxon>
        <taxon>Pentapetalae</taxon>
        <taxon>rosids</taxon>
        <taxon>fabids</taxon>
        <taxon>Malpighiales</taxon>
        <taxon>Euphorbiaceae</taxon>
        <taxon>Crotonoideae</taxon>
        <taxon>Manihoteae</taxon>
        <taxon>Manihot</taxon>
    </lineage>
</organism>
<proteinExistence type="predicted"/>
<sequence>MNRKRIPPPPYKIRNTRAGCSPMLLILISISSCKINK</sequence>
<evidence type="ECO:0000313" key="1">
    <source>
        <dbReference type="EMBL" id="OAY44953.1"/>
    </source>
</evidence>
<dbReference type="AlphaFoldDB" id="A0A2C9VHT0"/>
<gene>
    <name evidence="1" type="ORF">MANES_07G019600</name>
</gene>
<name>A0A2C9VHT0_MANES</name>
<dbReference type="EMBL" id="CM004393">
    <property type="protein sequence ID" value="OAY44953.1"/>
    <property type="molecule type" value="Genomic_DNA"/>
</dbReference>
<accession>A0A2C9VHT0</accession>
<protein>
    <submittedName>
        <fullName evidence="1">Uncharacterized protein</fullName>
    </submittedName>
</protein>